<dbReference type="Proteomes" id="UP000054524">
    <property type="component" value="Unassembled WGS sequence"/>
</dbReference>
<dbReference type="AlphaFoldDB" id="A0A086J282"/>
<dbReference type="HOGENOM" id="CLU_1277928_0_0_1"/>
<accession>A0A086J282</accession>
<comment type="caution">
    <text evidence="1">The sequence shown here is derived from an EMBL/GenBank/DDBJ whole genome shotgun (WGS) entry which is preliminary data.</text>
</comment>
<gene>
    <name evidence="1" type="ORF">NESG_01369</name>
</gene>
<sequence length="218" mass="25490">MAHRNRNAAMFDELVLKYQARDAGQKKTDGGLEGAKREMLCYSHILGVCPRGELKQNHKSMCTFQHVPLASEEAGRNEFLNIFNDPLQRKKFFRTHHLMQKCIIRLKDEIKGIMASLPKQQRQASTQAIAQYNQAKAEWAIFKLNGQEELEELALARLRKLEETNSREGVARMRCKACPHYLPWLESERKQHYIGKVHQTYIRMQQFLQNYYSQGHNT</sequence>
<protein>
    <submittedName>
        <fullName evidence="1">Uncharacterized protein</fullName>
    </submittedName>
</protein>
<dbReference type="GeneID" id="77676342"/>
<evidence type="ECO:0000313" key="2">
    <source>
        <dbReference type="Proteomes" id="UP000054524"/>
    </source>
</evidence>
<proteinExistence type="predicted"/>
<keyword evidence="2" id="KW-1185">Reference proteome</keyword>
<organism evidence="1 2">
    <name type="scientific">Nematocida ausubeli (strain ATCC PRA-371 / ERTm2)</name>
    <name type="common">Nematode killer fungus</name>
    <dbReference type="NCBI Taxonomy" id="1913371"/>
    <lineage>
        <taxon>Eukaryota</taxon>
        <taxon>Fungi</taxon>
        <taxon>Fungi incertae sedis</taxon>
        <taxon>Microsporidia</taxon>
        <taxon>Nematocida</taxon>
    </lineage>
</organism>
<evidence type="ECO:0000313" key="1">
    <source>
        <dbReference type="EMBL" id="KFG26250.1"/>
    </source>
</evidence>
<dbReference type="RefSeq" id="XP_052904805.1">
    <property type="nucleotide sequence ID" value="XM_053049000.1"/>
</dbReference>
<reference evidence="1 2" key="1">
    <citation type="journal article" date="2014" name="Genome Announc.">
        <title>Genome Sequence of the Microsporidian Species Nematocida sp1 Strain ERTm6 (ATCC PRA-372).</title>
        <authorList>
            <person name="Bakowski M.A."/>
            <person name="Priest M."/>
            <person name="Young S."/>
            <person name="Cuomo C.A."/>
            <person name="Troemel E.R."/>
        </authorList>
    </citation>
    <scope>NUCLEOTIDE SEQUENCE [LARGE SCALE GENOMIC DNA]</scope>
    <source>
        <strain evidence="1 2">ERTm6</strain>
    </source>
</reference>
<dbReference type="EMBL" id="AKIJ01000003">
    <property type="protein sequence ID" value="KFG26250.1"/>
    <property type="molecule type" value="Genomic_DNA"/>
</dbReference>
<name>A0A086J282_NEMA1</name>